<dbReference type="AlphaFoldDB" id="A0A645HDS9"/>
<proteinExistence type="predicted"/>
<comment type="caution">
    <text evidence="1">The sequence shown here is derived from an EMBL/GenBank/DDBJ whole genome shotgun (WGS) entry which is preliminary data.</text>
</comment>
<sequence length="68" mass="7536">MIHDLYLMSATPWLEAATKHHFQHRALTFAEMAASGKHRGKPAQRAQKAAAIRTKGLFLAMIEGVLHA</sequence>
<organism evidence="1">
    <name type="scientific">bioreactor metagenome</name>
    <dbReference type="NCBI Taxonomy" id="1076179"/>
    <lineage>
        <taxon>unclassified sequences</taxon>
        <taxon>metagenomes</taxon>
        <taxon>ecological metagenomes</taxon>
    </lineage>
</organism>
<evidence type="ECO:0000313" key="1">
    <source>
        <dbReference type="EMBL" id="MPN36686.1"/>
    </source>
</evidence>
<gene>
    <name evidence="1" type="ORF">SDC9_184196</name>
</gene>
<accession>A0A645HDS9</accession>
<protein>
    <submittedName>
        <fullName evidence="1">Uncharacterized protein</fullName>
    </submittedName>
</protein>
<reference evidence="1" key="1">
    <citation type="submission" date="2019-08" db="EMBL/GenBank/DDBJ databases">
        <authorList>
            <person name="Kucharzyk K."/>
            <person name="Murdoch R.W."/>
            <person name="Higgins S."/>
            <person name="Loffler F."/>
        </authorList>
    </citation>
    <scope>NUCLEOTIDE SEQUENCE</scope>
</reference>
<name>A0A645HDS9_9ZZZZ</name>
<dbReference type="EMBL" id="VSSQ01090955">
    <property type="protein sequence ID" value="MPN36686.1"/>
    <property type="molecule type" value="Genomic_DNA"/>
</dbReference>